<dbReference type="GO" id="GO:0000139">
    <property type="term" value="C:Golgi membrane"/>
    <property type="evidence" value="ECO:0007669"/>
    <property type="project" value="UniProtKB-SubCell"/>
</dbReference>
<dbReference type="HOGENOM" id="CLU_010246_4_2_1"/>
<dbReference type="GO" id="GO:0017111">
    <property type="term" value="F:ribonucleoside triphosphate phosphatase activity"/>
    <property type="evidence" value="ECO:0007669"/>
    <property type="project" value="TreeGrafter"/>
</dbReference>
<proteinExistence type="inferred from homology"/>
<dbReference type="GO" id="GO:0009134">
    <property type="term" value="P:nucleoside diphosphate catabolic process"/>
    <property type="evidence" value="ECO:0007669"/>
    <property type="project" value="TreeGrafter"/>
</dbReference>
<dbReference type="EMBL" id="KL198034">
    <property type="protein sequence ID" value="KDQ15144.1"/>
    <property type="molecule type" value="Genomic_DNA"/>
</dbReference>
<dbReference type="CDD" id="cd24040">
    <property type="entry name" value="ASKHA_NBD_GDA1"/>
    <property type="match status" value="1"/>
</dbReference>
<evidence type="ECO:0000256" key="6">
    <source>
        <dbReference type="PIRSR" id="PIRSR600407-1"/>
    </source>
</evidence>
<feature type="compositionally biased region" description="Low complexity" evidence="9">
    <location>
        <begin position="68"/>
        <end position="91"/>
    </location>
</feature>
<dbReference type="EC" id="3.6.1.42" evidence="5"/>
<dbReference type="OrthoDB" id="6372431at2759"/>
<evidence type="ECO:0000256" key="5">
    <source>
        <dbReference type="ARBA" id="ARBA00038903"/>
    </source>
</evidence>
<keyword evidence="7" id="KW-0547">Nucleotide-binding</keyword>
<name>A0A067MHW6_BOTB1</name>
<keyword evidence="10" id="KW-0812">Transmembrane</keyword>
<comment type="similarity">
    <text evidence="2 8">Belongs to the GDA1/CD39 NTPase family.</text>
</comment>
<dbReference type="InterPro" id="IPR000407">
    <property type="entry name" value="GDA1_CD39_NTPase"/>
</dbReference>
<keyword evidence="10" id="KW-1133">Transmembrane helix</keyword>
<accession>A0A067MHW6</accession>
<feature type="transmembrane region" description="Helical" evidence="10">
    <location>
        <begin position="26"/>
        <end position="45"/>
    </location>
</feature>
<dbReference type="GO" id="GO:0004382">
    <property type="term" value="F:GDP phosphatase activity"/>
    <property type="evidence" value="ECO:0007669"/>
    <property type="project" value="UniProtKB-EC"/>
</dbReference>
<dbReference type="Gene3D" id="3.30.420.40">
    <property type="match status" value="1"/>
</dbReference>
<evidence type="ECO:0000256" key="4">
    <source>
        <dbReference type="ARBA" id="ARBA00037742"/>
    </source>
</evidence>
<reference evidence="12" key="1">
    <citation type="journal article" date="2014" name="Proc. Natl. Acad. Sci. U.S.A.">
        <title>Extensive sampling of basidiomycete genomes demonstrates inadequacy of the white-rot/brown-rot paradigm for wood decay fungi.</title>
        <authorList>
            <person name="Riley R."/>
            <person name="Salamov A.A."/>
            <person name="Brown D.W."/>
            <person name="Nagy L.G."/>
            <person name="Floudas D."/>
            <person name="Held B.W."/>
            <person name="Levasseur A."/>
            <person name="Lombard V."/>
            <person name="Morin E."/>
            <person name="Otillar R."/>
            <person name="Lindquist E.A."/>
            <person name="Sun H."/>
            <person name="LaButti K.M."/>
            <person name="Schmutz J."/>
            <person name="Jabbour D."/>
            <person name="Luo H."/>
            <person name="Baker S.E."/>
            <person name="Pisabarro A.G."/>
            <person name="Walton J.D."/>
            <person name="Blanchette R.A."/>
            <person name="Henrissat B."/>
            <person name="Martin F."/>
            <person name="Cullen D."/>
            <person name="Hibbett D.S."/>
            <person name="Grigoriev I.V."/>
        </authorList>
    </citation>
    <scope>NUCLEOTIDE SEQUENCE [LARGE SCALE GENOMIC DNA]</scope>
    <source>
        <strain evidence="12">FD-172 SS1</strain>
    </source>
</reference>
<feature type="active site" description="Proton acceptor" evidence="6">
    <location>
        <position position="259"/>
    </location>
</feature>
<dbReference type="Gene3D" id="3.30.420.150">
    <property type="entry name" value="Exopolyphosphatase. Domain 2"/>
    <property type="match status" value="1"/>
</dbReference>
<dbReference type="PROSITE" id="PS01238">
    <property type="entry name" value="GDA1_CD39_NTPASE"/>
    <property type="match status" value="1"/>
</dbReference>
<protein>
    <recommendedName>
        <fullName evidence="5">guanosine-diphosphatase</fullName>
        <ecNumber evidence="5">3.6.1.42</ecNumber>
    </recommendedName>
</protein>
<sequence length="563" mass="61232">MRNSHILPHPAGHGVPPEANGARRFTWKRIALGAAVLFVFMWVVGPKERRQRMLQGGMHSHSQNDTCSTRSPTVSPASPPAHTAHPANPLPESLPTDANASPPTLPPAPHSPETDPDPLKTVHCIRPHSPSKPLVQYALMLDAGSQGSRIHVYKFHNCGAAPVLEYEVFEQTRPGLSAYAGEPLAAAESLDVLMDQALKVVPVQLQSCTPVAVKATAGLRLLGAVASTEILNSVRARFADRYPFPMKKDSVAIMDGKDEGVYAWITANYLLSTIGSHVPSATTTYAVLDLGGASTQIVFEPTFPRSSSTKLEEGDHKYALTFGGKDYTLYQHSYLGYGIMRARRSVHNLVAFMSEFGHGDGTHESAEGETLISNPCLSKGTRRTVELDDAGWTHKSNFTMAGADVGSFVACNRIIELVMAKDAVCNVKPCSFNGVYQPSIIDTFPSGGILTLSYFYDRISPLMPDTSTLAISDIAHLAQRVCAGKVSWKEHWGGDKNAMEELEGRPEYCLDLTFLHALLRLGYEFPEERDIRIEKKLDGVELGWALGAGIALLDGDIRCTDKL</sequence>
<dbReference type="GO" id="GO:0045134">
    <property type="term" value="F:UDP phosphatase activity"/>
    <property type="evidence" value="ECO:0007669"/>
    <property type="project" value="TreeGrafter"/>
</dbReference>
<keyword evidence="3 8" id="KW-0378">Hydrolase</keyword>
<dbReference type="FunCoup" id="A0A067MHW6">
    <property type="interactions" value="211"/>
</dbReference>
<keyword evidence="10" id="KW-0472">Membrane</keyword>
<dbReference type="AlphaFoldDB" id="A0A067MHW6"/>
<evidence type="ECO:0000256" key="8">
    <source>
        <dbReference type="RuleBase" id="RU003833"/>
    </source>
</evidence>
<feature type="binding site" evidence="7">
    <location>
        <begin position="292"/>
        <end position="296"/>
    </location>
    <ligand>
        <name>ATP</name>
        <dbReference type="ChEBI" id="CHEBI:30616"/>
    </ligand>
</feature>
<evidence type="ECO:0000256" key="1">
    <source>
        <dbReference type="ARBA" id="ARBA00004323"/>
    </source>
</evidence>
<keyword evidence="7" id="KW-0067">ATP-binding</keyword>
<evidence type="ECO:0000256" key="3">
    <source>
        <dbReference type="ARBA" id="ARBA00022801"/>
    </source>
</evidence>
<dbReference type="PANTHER" id="PTHR11782">
    <property type="entry name" value="ADENOSINE/GUANOSINE DIPHOSPHATASE"/>
    <property type="match status" value="1"/>
</dbReference>
<dbReference type="STRING" id="930990.A0A067MHW6"/>
<dbReference type="Pfam" id="PF01150">
    <property type="entry name" value="GDA1_CD39"/>
    <property type="match status" value="1"/>
</dbReference>
<dbReference type="GO" id="GO:0005524">
    <property type="term" value="F:ATP binding"/>
    <property type="evidence" value="ECO:0007669"/>
    <property type="project" value="UniProtKB-KW"/>
</dbReference>
<gene>
    <name evidence="11" type="ORF">BOTBODRAFT_109218</name>
</gene>
<evidence type="ECO:0000313" key="12">
    <source>
        <dbReference type="Proteomes" id="UP000027195"/>
    </source>
</evidence>
<dbReference type="PANTHER" id="PTHR11782:SF83">
    <property type="entry name" value="GUANOSINE-DIPHOSPHATASE"/>
    <property type="match status" value="1"/>
</dbReference>
<evidence type="ECO:0000256" key="10">
    <source>
        <dbReference type="SAM" id="Phobius"/>
    </source>
</evidence>
<dbReference type="Proteomes" id="UP000027195">
    <property type="component" value="Unassembled WGS sequence"/>
</dbReference>
<organism evidence="11 12">
    <name type="scientific">Botryobasidium botryosum (strain FD-172 SS1)</name>
    <dbReference type="NCBI Taxonomy" id="930990"/>
    <lineage>
        <taxon>Eukaryota</taxon>
        <taxon>Fungi</taxon>
        <taxon>Dikarya</taxon>
        <taxon>Basidiomycota</taxon>
        <taxon>Agaricomycotina</taxon>
        <taxon>Agaricomycetes</taxon>
        <taxon>Cantharellales</taxon>
        <taxon>Botryobasidiaceae</taxon>
        <taxon>Botryobasidium</taxon>
    </lineage>
</organism>
<evidence type="ECO:0000256" key="2">
    <source>
        <dbReference type="ARBA" id="ARBA00009283"/>
    </source>
</evidence>
<comment type="function">
    <text evidence="4">After transfer of sugars to endogenous macromolecular acceptors, the enzyme converts nucleoside diphosphates to nucleoside monophosphates which in turn exit the Golgi lumen in a coupled antiporter reaction, allowing entry of additional nucleotide sugar from the cytosol.</text>
</comment>
<dbReference type="GO" id="GO:0006487">
    <property type="term" value="P:protein N-linked glycosylation"/>
    <property type="evidence" value="ECO:0007669"/>
    <property type="project" value="TreeGrafter"/>
</dbReference>
<comment type="subcellular location">
    <subcellularLocation>
        <location evidence="1">Golgi apparatus membrane</location>
        <topology evidence="1">Single-pass type II membrane protein</topology>
    </subcellularLocation>
</comment>
<evidence type="ECO:0000313" key="11">
    <source>
        <dbReference type="EMBL" id="KDQ15144.1"/>
    </source>
</evidence>
<evidence type="ECO:0000256" key="9">
    <source>
        <dbReference type="SAM" id="MobiDB-lite"/>
    </source>
</evidence>
<evidence type="ECO:0000256" key="7">
    <source>
        <dbReference type="PIRSR" id="PIRSR600407-2"/>
    </source>
</evidence>
<dbReference type="InParanoid" id="A0A067MHW6"/>
<keyword evidence="12" id="KW-1185">Reference proteome</keyword>
<feature type="region of interest" description="Disordered" evidence="9">
    <location>
        <begin position="53"/>
        <end position="122"/>
    </location>
</feature>